<dbReference type="InterPro" id="IPR002502">
    <property type="entry name" value="Amidase_domain"/>
</dbReference>
<dbReference type="Gene3D" id="3.40.80.10">
    <property type="entry name" value="Peptidoglycan recognition protein-like"/>
    <property type="match status" value="1"/>
</dbReference>
<dbReference type="SUPFAM" id="SSF49373">
    <property type="entry name" value="Invasin/intimin cell-adhesion fragments"/>
    <property type="match status" value="2"/>
</dbReference>
<dbReference type="Pfam" id="PF01510">
    <property type="entry name" value="Amidase_2"/>
    <property type="match status" value="1"/>
</dbReference>
<dbReference type="InterPro" id="IPR051206">
    <property type="entry name" value="NAMLAA_amidase_2"/>
</dbReference>
<dbReference type="GO" id="GO:0008745">
    <property type="term" value="F:N-acetylmuramoyl-L-alanine amidase activity"/>
    <property type="evidence" value="ECO:0007669"/>
    <property type="project" value="UniProtKB-EC"/>
</dbReference>
<dbReference type="SMART" id="SM00644">
    <property type="entry name" value="Ami_2"/>
    <property type="match status" value="1"/>
</dbReference>
<dbReference type="EMBL" id="VKID01000002">
    <property type="protein sequence ID" value="TRX99429.1"/>
    <property type="molecule type" value="Genomic_DNA"/>
</dbReference>
<dbReference type="InterPro" id="IPR013378">
    <property type="entry name" value="InlB-like_B-rpt"/>
</dbReference>
<dbReference type="AlphaFoldDB" id="A0A553IGV3"/>
<evidence type="ECO:0000259" key="7">
    <source>
        <dbReference type="SMART" id="SM00644"/>
    </source>
</evidence>
<dbReference type="GO" id="GO:0009253">
    <property type="term" value="P:peptidoglycan catabolic process"/>
    <property type="evidence" value="ECO:0007669"/>
    <property type="project" value="InterPro"/>
</dbReference>
<organism evidence="8 9">
    <name type="scientific">Acholeplasma laidlawii</name>
    <dbReference type="NCBI Taxonomy" id="2148"/>
    <lineage>
        <taxon>Bacteria</taxon>
        <taxon>Bacillati</taxon>
        <taxon>Mycoplasmatota</taxon>
        <taxon>Mollicutes</taxon>
        <taxon>Acholeplasmatales</taxon>
        <taxon>Acholeplasmataceae</taxon>
        <taxon>Acholeplasma</taxon>
    </lineage>
</organism>
<gene>
    <name evidence="8" type="ORF">FNV44_06925</name>
</gene>
<dbReference type="Proteomes" id="UP000315938">
    <property type="component" value="Unassembled WGS sequence"/>
</dbReference>
<dbReference type="Pfam" id="PF09479">
    <property type="entry name" value="Flg_new"/>
    <property type="match status" value="3"/>
</dbReference>
<protein>
    <recommendedName>
        <fullName evidence="3">N-acetylmuramoyl-L-alanine amidase</fullName>
        <ecNumber evidence="3">3.5.1.28</ecNumber>
    </recommendedName>
</protein>
<dbReference type="RefSeq" id="WP_012242015.1">
    <property type="nucleotide sequence ID" value="NZ_JACAOE010000002.1"/>
</dbReference>
<sequence>MNIIKYPKIVTSILMVLSMFILVSCTNNQENIILSLSTYEEALEVGQTLQINHELKTGDKIINDTINWESTNEGVATIQTGLVRAISEGTTTIKATYKTLSQSVVITVTKKSETSYTVSFNTDGGTVIEPVNVLEDSIITRPANPTKEGHSFSNWYIDEEFLEAFDFNDVITSDLVLYAKFIPNQYRITFTTNHTTLKEDILIHHGNTLNEEQLTLEANDKAVSGWYLDSELKNAFNLETVITNDLTLYAKWDVKKISISFITNDETITKPAIQMNYGTQMSAAQLNIGSKPFHDFDGWYLDSDYSEAFVRTIPLTTSLTLYAKWVEHEKTYYTVNHLIKTSSTTSEVHQTYQVQDVYVGQVVRIDALNIPDMYADNLVVEATIEKDGQTIINLYYGPKGYTYELDFNGGNTRYSNREAMVEDWIKDYNSFAGKTYTLETLPMGSWELGNIHSFMYSPVYRNKWLWIADYLKVVGSATNKGPVGLLITTPTLQQFDAVSDNNKYAVSYEVRGFIKGEKFTANASWQSSDYGINDLKHGFWPYLEKAEQKIITNGQFDVTLPTNVYYPYHEFIGWYDNEALEGESITVINGPTKVYAKFEEINPVTLLEIDNPIEEMEKLTQYQLNVTILPEDAYNKTLVYSSSDVRIATISSSGLIEAHNEGEVVIKVTSQNGKVSLEFNLKIYPKDDIMLQFDETFNGYITVGDSFNMEAIGVGRMATSEHYNYDILDTNVLTMSEPGLFHAVSEGTTQIDIYNLDTLQYSYKVIIHPKFSTSRIDQLLEILANGHNPVATGVNFIPYYTASEEWSDPRHESVNSYLFDDFVVDRTGYRVPDGLKDSGTRPSTEFILMHDTANLNGGLVAHGNFFMKTDNNVSIHYITGDYGIIQSLSDDRIGWHGGDRNLPFEWLKTGVMATSNEAPYIDIAPNGFYTFNGIQTLIMAPKHTNGSMLDRSYFTYLGPTWDIFEGEYVMGTTYFTTSQQSRGVIATRGGNRHSVGIEMSVNKDGDIMDTVQRTAKLVANLLEQYDLDNSRVILHNTTDGKGDPYTFNNTIYKGSWYFDRFMEFVSIERTILKDFSDAKITLTSNSPLVSKTGRILHLPDMTTEVTYTITVELDGETKSIELVTVVPGINTWSQNYGFFKPFQAYSKSDYRQS</sequence>
<name>A0A553IGV3_ACHLA</name>
<comment type="catalytic activity">
    <reaction evidence="1">
        <text>Hydrolyzes the link between N-acetylmuramoyl residues and L-amino acid residues in certain cell-wall glycopeptides.</text>
        <dbReference type="EC" id="3.5.1.28"/>
    </reaction>
</comment>
<keyword evidence="5" id="KW-0961">Cell wall biogenesis/degradation</keyword>
<feature type="domain" description="N-acetylmuramoyl-L-alanine amidase" evidence="7">
    <location>
        <begin position="833"/>
        <end position="1045"/>
    </location>
</feature>
<dbReference type="PROSITE" id="PS51257">
    <property type="entry name" value="PROKAR_LIPOPROTEIN"/>
    <property type="match status" value="1"/>
</dbReference>
<dbReference type="GO" id="GO:0030313">
    <property type="term" value="C:cell envelope"/>
    <property type="evidence" value="ECO:0007669"/>
    <property type="project" value="UniProtKB-SubCell"/>
</dbReference>
<accession>A0A553IGV3</accession>
<dbReference type="PANTHER" id="PTHR30417">
    <property type="entry name" value="N-ACETYLMURAMOYL-L-ALANINE AMIDASE AMID"/>
    <property type="match status" value="1"/>
</dbReference>
<dbReference type="Gene3D" id="2.60.40.1080">
    <property type="match status" value="2"/>
</dbReference>
<comment type="subcellular location">
    <subcellularLocation>
        <location evidence="2">Cell envelope</location>
    </subcellularLocation>
</comment>
<evidence type="ECO:0000256" key="1">
    <source>
        <dbReference type="ARBA" id="ARBA00001561"/>
    </source>
</evidence>
<dbReference type="SUPFAM" id="SSF55846">
    <property type="entry name" value="N-acetylmuramoyl-L-alanine amidase-like"/>
    <property type="match status" value="1"/>
</dbReference>
<keyword evidence="4" id="KW-0378">Hydrolase</keyword>
<feature type="domain" description="BIG2" evidence="6">
    <location>
        <begin position="603"/>
        <end position="678"/>
    </location>
</feature>
<dbReference type="GeneID" id="41338247"/>
<dbReference type="Pfam" id="PF02368">
    <property type="entry name" value="Big_2"/>
    <property type="match status" value="2"/>
</dbReference>
<comment type="caution">
    <text evidence="8">The sequence shown here is derived from an EMBL/GenBank/DDBJ whole genome shotgun (WGS) entry which is preliminary data.</text>
</comment>
<evidence type="ECO:0000313" key="8">
    <source>
        <dbReference type="EMBL" id="TRX99429.1"/>
    </source>
</evidence>
<dbReference type="GO" id="GO:0071555">
    <property type="term" value="P:cell wall organization"/>
    <property type="evidence" value="ECO:0007669"/>
    <property type="project" value="UniProtKB-KW"/>
</dbReference>
<dbReference type="InterPro" id="IPR003343">
    <property type="entry name" value="Big_2"/>
</dbReference>
<dbReference type="InterPro" id="IPR042229">
    <property type="entry name" value="Listeria/Bacterioides_rpt_sf"/>
</dbReference>
<evidence type="ECO:0000256" key="5">
    <source>
        <dbReference type="ARBA" id="ARBA00023316"/>
    </source>
</evidence>
<evidence type="ECO:0000313" key="9">
    <source>
        <dbReference type="Proteomes" id="UP000315938"/>
    </source>
</evidence>
<evidence type="ECO:0000256" key="3">
    <source>
        <dbReference type="ARBA" id="ARBA00011901"/>
    </source>
</evidence>
<feature type="domain" description="BIG2" evidence="6">
    <location>
        <begin position="28"/>
        <end position="107"/>
    </location>
</feature>
<proteinExistence type="predicted"/>
<dbReference type="Gene3D" id="2.60.40.4270">
    <property type="entry name" value="Listeria-Bacteroides repeat domain"/>
    <property type="match status" value="3"/>
</dbReference>
<dbReference type="InterPro" id="IPR008964">
    <property type="entry name" value="Invasin/intimin_cell_adhesion"/>
</dbReference>
<evidence type="ECO:0000256" key="4">
    <source>
        <dbReference type="ARBA" id="ARBA00022801"/>
    </source>
</evidence>
<evidence type="ECO:0000256" key="2">
    <source>
        <dbReference type="ARBA" id="ARBA00004196"/>
    </source>
</evidence>
<reference evidence="8 9" key="1">
    <citation type="submission" date="2019-07" db="EMBL/GenBank/DDBJ databases">
        <title>Genome sequence of Acholeplasma laidlawii strain with increased resistance to erythromycin.</title>
        <authorList>
            <person name="Medvedeva E.S."/>
            <person name="Baranova N.B."/>
            <person name="Siniagina M.N."/>
            <person name="Mouzykantov A."/>
            <person name="Chernova O.A."/>
            <person name="Chernov V.M."/>
        </authorList>
    </citation>
    <scope>NUCLEOTIDE SEQUENCE [LARGE SCALE GENOMIC DNA]</scope>
    <source>
        <strain evidence="8 9">PG8REry</strain>
    </source>
</reference>
<dbReference type="SMART" id="SM00635">
    <property type="entry name" value="BID_2"/>
    <property type="match status" value="2"/>
</dbReference>
<dbReference type="InterPro" id="IPR036505">
    <property type="entry name" value="Amidase/PGRP_sf"/>
</dbReference>
<dbReference type="EC" id="3.5.1.28" evidence="3"/>
<evidence type="ECO:0000259" key="6">
    <source>
        <dbReference type="SMART" id="SM00635"/>
    </source>
</evidence>
<dbReference type="PANTHER" id="PTHR30417:SF1">
    <property type="entry name" value="N-ACETYLMURAMOYL-L-ALANINE AMIDASE AMID"/>
    <property type="match status" value="1"/>
</dbReference>
<dbReference type="GO" id="GO:0009254">
    <property type="term" value="P:peptidoglycan turnover"/>
    <property type="evidence" value="ECO:0007669"/>
    <property type="project" value="TreeGrafter"/>
</dbReference>